<feature type="region of interest" description="Disordered" evidence="1">
    <location>
        <begin position="364"/>
        <end position="386"/>
    </location>
</feature>
<keyword evidence="5" id="KW-1185">Reference proteome</keyword>
<dbReference type="HOGENOM" id="CLU_715668_0_0_1"/>
<feature type="transmembrane region" description="Helical" evidence="2">
    <location>
        <begin position="208"/>
        <end position="228"/>
    </location>
</feature>
<dbReference type="Pfam" id="PF20684">
    <property type="entry name" value="Fung_rhodopsin"/>
    <property type="match status" value="1"/>
</dbReference>
<dbReference type="EMBL" id="KL584975">
    <property type="protein sequence ID" value="KEQ89019.1"/>
    <property type="molecule type" value="Genomic_DNA"/>
</dbReference>
<dbReference type="Proteomes" id="UP000030706">
    <property type="component" value="Unassembled WGS sequence"/>
</dbReference>
<feature type="transmembrane region" description="Helical" evidence="2">
    <location>
        <begin position="98"/>
        <end position="119"/>
    </location>
</feature>
<evidence type="ECO:0000256" key="2">
    <source>
        <dbReference type="SAM" id="Phobius"/>
    </source>
</evidence>
<evidence type="ECO:0000313" key="4">
    <source>
        <dbReference type="EMBL" id="KEQ89019.1"/>
    </source>
</evidence>
<feature type="compositionally biased region" description="Polar residues" evidence="1">
    <location>
        <begin position="330"/>
        <end position="349"/>
    </location>
</feature>
<feature type="transmembrane region" description="Helical" evidence="2">
    <location>
        <begin position="22"/>
        <end position="41"/>
    </location>
</feature>
<feature type="compositionally biased region" description="Polar residues" evidence="1">
    <location>
        <begin position="283"/>
        <end position="303"/>
    </location>
</feature>
<feature type="compositionally biased region" description="Basic and acidic residues" evidence="1">
    <location>
        <begin position="364"/>
        <end position="375"/>
    </location>
</feature>
<name>A0A074XZF6_AURPU</name>
<feature type="region of interest" description="Disordered" evidence="1">
    <location>
        <begin position="325"/>
        <end position="349"/>
    </location>
</feature>
<dbReference type="RefSeq" id="XP_029765206.1">
    <property type="nucleotide sequence ID" value="XM_029907569.1"/>
</dbReference>
<keyword evidence="2" id="KW-0812">Transmembrane</keyword>
<evidence type="ECO:0000313" key="5">
    <source>
        <dbReference type="Proteomes" id="UP000030706"/>
    </source>
</evidence>
<dbReference type="STRING" id="1043002.A0A074XZF6"/>
<keyword evidence="2" id="KW-1133">Transmembrane helix</keyword>
<feature type="domain" description="Rhodopsin" evidence="3">
    <location>
        <begin position="38"/>
        <end position="270"/>
    </location>
</feature>
<sequence>MAAGHHITPSTAHRGPGATASILTWFLTVTVVLSVIARLGFRFSKLKLRARDDISLCFAAAFHIAQCIAVSVAADAGLGQHRSSLVDAQVLRFKKANYVADVFFVPTLCMAQMSAFFLVESIPASKTVQNVIRYMNVGNLTWSVVAILCVVFQSKPPEVWALPATSINMHIFWTIECVVAIIVELTLMFIPFWVVAPLQTSRAKRTTILVAFSFRIIVVVSLAARLAIMPSPADIEANLTRSLAAPVIVSQAVLCSAIVMTSIPVLSRFLDQFETGMLRIDENQGTGQGSSNPIESHRMSNLTSRTRVTAGKKLQFSTSVWEEDEEETLQPVTASNGNNTRRKISTSSDTKGILISRSWDCQYERSEEAGSDGERSAPVSQVSARI</sequence>
<feature type="transmembrane region" description="Helical" evidence="2">
    <location>
        <begin position="131"/>
        <end position="153"/>
    </location>
</feature>
<feature type="transmembrane region" description="Helical" evidence="2">
    <location>
        <begin position="173"/>
        <end position="196"/>
    </location>
</feature>
<proteinExistence type="predicted"/>
<dbReference type="GeneID" id="40749875"/>
<accession>A0A074XZF6</accession>
<dbReference type="PANTHER" id="PTHR38794">
    <property type="entry name" value="INTEGRAL MEMBRANE PROTEIN"/>
    <property type="match status" value="1"/>
</dbReference>
<reference evidence="4 5" key="1">
    <citation type="journal article" date="2014" name="BMC Genomics">
        <title>Genome sequencing of four Aureobasidium pullulans varieties: biotechnological potential, stress tolerance, and description of new species.</title>
        <authorList>
            <person name="Gostin Ar C."/>
            <person name="Ohm R.A."/>
            <person name="Kogej T."/>
            <person name="Sonjak S."/>
            <person name="Turk M."/>
            <person name="Zajc J."/>
            <person name="Zalar P."/>
            <person name="Grube M."/>
            <person name="Sun H."/>
            <person name="Han J."/>
            <person name="Sharma A."/>
            <person name="Chiniquy J."/>
            <person name="Ngan C.Y."/>
            <person name="Lipzen A."/>
            <person name="Barry K."/>
            <person name="Grigoriev I.V."/>
            <person name="Gunde-Cimerman N."/>
        </authorList>
    </citation>
    <scope>NUCLEOTIDE SEQUENCE [LARGE SCALE GENOMIC DNA]</scope>
    <source>
        <strain evidence="4 5">EXF-150</strain>
    </source>
</reference>
<evidence type="ECO:0000256" key="1">
    <source>
        <dbReference type="SAM" id="MobiDB-lite"/>
    </source>
</evidence>
<feature type="transmembrane region" description="Helical" evidence="2">
    <location>
        <begin position="53"/>
        <end position="78"/>
    </location>
</feature>
<protein>
    <recommendedName>
        <fullName evidence="3">Rhodopsin domain-containing protein</fullName>
    </recommendedName>
</protein>
<feature type="region of interest" description="Disordered" evidence="1">
    <location>
        <begin position="281"/>
        <end position="303"/>
    </location>
</feature>
<evidence type="ECO:0000259" key="3">
    <source>
        <dbReference type="Pfam" id="PF20684"/>
    </source>
</evidence>
<gene>
    <name evidence="4" type="ORF">M438DRAFT_362253</name>
</gene>
<dbReference type="AlphaFoldDB" id="A0A074XZF6"/>
<dbReference type="InterPro" id="IPR049326">
    <property type="entry name" value="Rhodopsin_dom_fungi"/>
</dbReference>
<organism evidence="4 5">
    <name type="scientific">Aureobasidium pullulans EXF-150</name>
    <dbReference type="NCBI Taxonomy" id="1043002"/>
    <lineage>
        <taxon>Eukaryota</taxon>
        <taxon>Fungi</taxon>
        <taxon>Dikarya</taxon>
        <taxon>Ascomycota</taxon>
        <taxon>Pezizomycotina</taxon>
        <taxon>Dothideomycetes</taxon>
        <taxon>Dothideomycetidae</taxon>
        <taxon>Dothideales</taxon>
        <taxon>Saccotheciaceae</taxon>
        <taxon>Aureobasidium</taxon>
    </lineage>
</organism>
<dbReference type="PANTHER" id="PTHR38794:SF1">
    <property type="entry name" value="INTEGRAL MEMBRANE PROTEIN"/>
    <property type="match status" value="1"/>
</dbReference>
<feature type="transmembrane region" description="Helical" evidence="2">
    <location>
        <begin position="248"/>
        <end position="270"/>
    </location>
</feature>
<keyword evidence="2" id="KW-0472">Membrane</keyword>